<dbReference type="EMBL" id="JACSQJ010000002">
    <property type="protein sequence ID" value="MBD7987667.1"/>
    <property type="molecule type" value="Genomic_DNA"/>
</dbReference>
<dbReference type="SUPFAM" id="SSF74653">
    <property type="entry name" value="TolA/TonB C-terminal domain"/>
    <property type="match status" value="1"/>
</dbReference>
<evidence type="ECO:0000313" key="3">
    <source>
        <dbReference type="Proteomes" id="UP000647183"/>
    </source>
</evidence>
<comment type="caution">
    <text evidence="2">The sequence shown here is derived from an EMBL/GenBank/DDBJ whole genome shotgun (WGS) entry which is preliminary data.</text>
</comment>
<organism evidence="2 3">
    <name type="scientific">Luteimonas colneyensis</name>
    <dbReference type="NCBI Taxonomy" id="2762230"/>
    <lineage>
        <taxon>Bacteria</taxon>
        <taxon>Pseudomonadati</taxon>
        <taxon>Pseudomonadota</taxon>
        <taxon>Gammaproteobacteria</taxon>
        <taxon>Lysobacterales</taxon>
        <taxon>Lysobacteraceae</taxon>
        <taxon>Luteimonas</taxon>
    </lineage>
</organism>
<reference evidence="2 3" key="1">
    <citation type="submission" date="2020-08" db="EMBL/GenBank/DDBJ databases">
        <title>A Genomic Blueprint of the Chicken Gut Microbiome.</title>
        <authorList>
            <person name="Gilroy R."/>
            <person name="Ravi A."/>
            <person name="Getino M."/>
            <person name="Pursley I."/>
            <person name="Horton D.L."/>
            <person name="Alikhan N.-F."/>
            <person name="Baker D."/>
            <person name="Gharbi K."/>
            <person name="Hall N."/>
            <person name="Watson M."/>
            <person name="Adriaenssens E.M."/>
            <person name="Foster-Nyarko E."/>
            <person name="Jarju S."/>
            <person name="Secka A."/>
            <person name="Antonio M."/>
            <person name="Oren A."/>
            <person name="Chaudhuri R."/>
            <person name="La Ragione R.M."/>
            <person name="Hildebrand F."/>
            <person name="Pallen M.J."/>
        </authorList>
    </citation>
    <scope>NUCLEOTIDE SEQUENCE [LARGE SCALE GENOMIC DNA]</scope>
    <source>
        <strain evidence="2 3">Sa2BVA3</strain>
    </source>
</reference>
<keyword evidence="1" id="KW-0732">Signal</keyword>
<protein>
    <submittedName>
        <fullName evidence="2">Protein tonB</fullName>
    </submittedName>
</protein>
<feature type="signal peptide" evidence="1">
    <location>
        <begin position="1"/>
        <end position="19"/>
    </location>
</feature>
<evidence type="ECO:0000256" key="1">
    <source>
        <dbReference type="SAM" id="SignalP"/>
    </source>
</evidence>
<feature type="chain" id="PRO_5047209949" evidence="1">
    <location>
        <begin position="20"/>
        <end position="281"/>
    </location>
</feature>
<sequence>MLRLILALVLISAPFAAAAQSEREIRAQAQASMLVTGTIDIEPDGSVSAYVLDHKEKLPPFVADVVDKAVPGWHFEPVIVDGTSVPARSRMTLRLVAAPATDEGIEVRISSASFGAYDEGDTGSVRAVSRPPPRYPSTALRLYTSGTVYLALKIGREGEVLDVAVEQVNLRSAANGTWSDRLRTLFSEAAIKAAREWVFLPPSTGDQAAAPYWTITTSTAFVMQGEAHDDYGRWIGYIPGPRQTAPWLQKVDRDGGDALADGTIRQHGAGPQLLTKLQPDT</sequence>
<name>A0ABR8UI06_9GAMM</name>
<evidence type="ECO:0000313" key="2">
    <source>
        <dbReference type="EMBL" id="MBD7987667.1"/>
    </source>
</evidence>
<dbReference type="Proteomes" id="UP000647183">
    <property type="component" value="Unassembled WGS sequence"/>
</dbReference>
<dbReference type="Gene3D" id="3.30.1150.10">
    <property type="match status" value="1"/>
</dbReference>
<keyword evidence="3" id="KW-1185">Reference proteome</keyword>
<proteinExistence type="predicted"/>
<accession>A0ABR8UI06</accession>
<dbReference type="RefSeq" id="WP_191728877.1">
    <property type="nucleotide sequence ID" value="NZ_JACSQJ010000002.1"/>
</dbReference>
<gene>
    <name evidence="2" type="ORF">H9645_06445</name>
</gene>